<feature type="domain" description="Zinc finger-XS" evidence="5">
    <location>
        <begin position="39"/>
        <end position="80"/>
    </location>
</feature>
<sequence>ERRNDSRDSELMDLKYQYYRDLRDGKIRLKTSGKHYFFCPFCPDNRREYELMELQRHAYRISEEPRAARSFSDCARHMALLKYLNEKSESKRRCTPGTSKSRTPRRTRDRDDPPIVWPWTGIIANIPIELKDGKYVADSGRKLKEELVAEGFNPVKIHPLWDSRGHSGFAAVEFKRDWEGFSNAMEFETTFEMRQHGKKDWNTRNGGDDKQQQQLYGWLAREEEYRSKGVIGRHLQKNGDLKTVAEIQVEDQRKDTALVTKLSDVLLSKSERSEAMKKRISRKDRIINDLLASQEEMTQSYNEEMKAIQDDAYRRLRKIMEDSERTKAELENRRQRLKSRERELKQRRVWNDTEK</sequence>
<protein>
    <recommendedName>
        <fullName evidence="8">XS domain-containing protein</fullName>
    </recommendedName>
</protein>
<keyword evidence="1" id="KW-0175">Coiled coil</keyword>
<keyword evidence="7" id="KW-1185">Reference proteome</keyword>
<evidence type="ECO:0000256" key="2">
    <source>
        <dbReference type="ARBA" id="ARBA00023158"/>
    </source>
</evidence>
<proteinExistence type="predicted"/>
<dbReference type="Gene3D" id="3.30.70.2890">
    <property type="entry name" value="XS domain"/>
    <property type="match status" value="1"/>
</dbReference>
<reference evidence="6 7" key="1">
    <citation type="journal article" date="2013" name="BMC Genomics">
        <title>The miniature genome of a carnivorous plant Genlisea aurea contains a low number of genes and short non-coding sequences.</title>
        <authorList>
            <person name="Leushkin E.V."/>
            <person name="Sutormin R.A."/>
            <person name="Nabieva E.R."/>
            <person name="Penin A.A."/>
            <person name="Kondrashov A.S."/>
            <person name="Logacheva M.D."/>
        </authorList>
    </citation>
    <scope>NUCLEOTIDE SEQUENCE [LARGE SCALE GENOMIC DNA]</scope>
</reference>
<feature type="region of interest" description="Disordered" evidence="3">
    <location>
        <begin position="326"/>
        <end position="355"/>
    </location>
</feature>
<dbReference type="InterPro" id="IPR005380">
    <property type="entry name" value="XS_domain"/>
</dbReference>
<evidence type="ECO:0000313" key="7">
    <source>
        <dbReference type="Proteomes" id="UP000015453"/>
    </source>
</evidence>
<dbReference type="GO" id="GO:0080188">
    <property type="term" value="P:gene silencing by siRNA-directed DNA methylation"/>
    <property type="evidence" value="ECO:0007669"/>
    <property type="project" value="InterPro"/>
</dbReference>
<dbReference type="OrthoDB" id="1892195at2759"/>
<evidence type="ECO:0008006" key="8">
    <source>
        <dbReference type="Google" id="ProtNLM"/>
    </source>
</evidence>
<dbReference type="InterPro" id="IPR038588">
    <property type="entry name" value="XS_domain_sf"/>
</dbReference>
<evidence type="ECO:0000256" key="3">
    <source>
        <dbReference type="SAM" id="MobiDB-lite"/>
    </source>
</evidence>
<dbReference type="AlphaFoldDB" id="S8D494"/>
<dbReference type="PANTHER" id="PTHR21596">
    <property type="entry name" value="RIBONUCLEASE P SUBUNIT P38"/>
    <property type="match status" value="1"/>
</dbReference>
<organism evidence="6 7">
    <name type="scientific">Genlisea aurea</name>
    <dbReference type="NCBI Taxonomy" id="192259"/>
    <lineage>
        <taxon>Eukaryota</taxon>
        <taxon>Viridiplantae</taxon>
        <taxon>Streptophyta</taxon>
        <taxon>Embryophyta</taxon>
        <taxon>Tracheophyta</taxon>
        <taxon>Spermatophyta</taxon>
        <taxon>Magnoliopsida</taxon>
        <taxon>eudicotyledons</taxon>
        <taxon>Gunneridae</taxon>
        <taxon>Pentapetalae</taxon>
        <taxon>asterids</taxon>
        <taxon>lamiids</taxon>
        <taxon>Lamiales</taxon>
        <taxon>Lentibulariaceae</taxon>
        <taxon>Genlisea</taxon>
    </lineage>
</organism>
<dbReference type="Pfam" id="PF03468">
    <property type="entry name" value="XS"/>
    <property type="match status" value="1"/>
</dbReference>
<keyword evidence="2" id="KW-0943">RNA-mediated gene silencing</keyword>
<evidence type="ECO:0000313" key="6">
    <source>
        <dbReference type="EMBL" id="EPS57463.1"/>
    </source>
</evidence>
<feature type="non-terminal residue" evidence="6">
    <location>
        <position position="355"/>
    </location>
</feature>
<evidence type="ECO:0000259" key="4">
    <source>
        <dbReference type="Pfam" id="PF03468"/>
    </source>
</evidence>
<dbReference type="InterPro" id="IPR045177">
    <property type="entry name" value="FDM1-5/IDN2"/>
</dbReference>
<dbReference type="EMBL" id="AUSU01010197">
    <property type="protein sequence ID" value="EPS57463.1"/>
    <property type="molecule type" value="Genomic_DNA"/>
</dbReference>
<comment type="caution">
    <text evidence="6">The sequence shown here is derived from an EMBL/GenBank/DDBJ whole genome shotgun (WGS) entry which is preliminary data.</text>
</comment>
<accession>S8D494</accession>
<gene>
    <name evidence="6" type="ORF">M569_17354</name>
</gene>
<dbReference type="InterPro" id="IPR005381">
    <property type="entry name" value="Znf-XS_domain"/>
</dbReference>
<dbReference type="Pfam" id="PF03470">
    <property type="entry name" value="zf-XS"/>
    <property type="match status" value="1"/>
</dbReference>
<dbReference type="Proteomes" id="UP000015453">
    <property type="component" value="Unassembled WGS sequence"/>
</dbReference>
<feature type="domain" description="XS" evidence="4">
    <location>
        <begin position="115"/>
        <end position="226"/>
    </location>
</feature>
<evidence type="ECO:0000259" key="5">
    <source>
        <dbReference type="Pfam" id="PF03470"/>
    </source>
</evidence>
<dbReference type="PANTHER" id="PTHR21596:SF23">
    <property type="entry name" value="FACTOR OF DNA METHYLATION 4"/>
    <property type="match status" value="1"/>
</dbReference>
<name>S8D494_9LAMI</name>
<evidence type="ECO:0000256" key="1">
    <source>
        <dbReference type="ARBA" id="ARBA00023054"/>
    </source>
</evidence>
<feature type="region of interest" description="Disordered" evidence="3">
    <location>
        <begin position="90"/>
        <end position="112"/>
    </location>
</feature>
<feature type="non-terminal residue" evidence="6">
    <location>
        <position position="1"/>
    </location>
</feature>